<reference evidence="2 3" key="1">
    <citation type="submission" date="2018-04" db="EMBL/GenBank/DDBJ databases">
        <title>Novel Campyloabacter and Helicobacter Species and Strains.</title>
        <authorList>
            <person name="Mannion A.J."/>
            <person name="Shen Z."/>
            <person name="Fox J.G."/>
        </authorList>
    </citation>
    <scope>NUCLEOTIDE SEQUENCE [LARGE SCALE GENOMIC DNA]</scope>
    <source>
        <strain evidence="2 3">MIT 98-6070</strain>
    </source>
</reference>
<gene>
    <name evidence="2" type="ORF">CQA63_07855</name>
</gene>
<keyword evidence="3" id="KW-1185">Reference proteome</keyword>
<dbReference type="EMBL" id="NXLR01000017">
    <property type="protein sequence ID" value="RDU59184.1"/>
    <property type="molecule type" value="Genomic_DNA"/>
</dbReference>
<sequence>MWRMCAIWCMMISTALADNMVLDFDSIERIELNLKSNQTLMINHKTGRLLGIMEIGRDGKVRTLPIPRELLGKNESDIMGGSTLNQYDSHTSHIGDFTTTIYIRGKEQIIDVEQVKSSQAPKKREGEFEWDKSKIIYEQNEEILDIMR</sequence>
<dbReference type="OrthoDB" id="5323991at2"/>
<keyword evidence="1" id="KW-0732">Signal</keyword>
<dbReference type="AlphaFoldDB" id="A0A3D8I378"/>
<dbReference type="RefSeq" id="WP_104700473.1">
    <property type="nucleotide sequence ID" value="NZ_FZPP01000033.1"/>
</dbReference>
<feature type="signal peptide" evidence="1">
    <location>
        <begin position="1"/>
        <end position="17"/>
    </location>
</feature>
<evidence type="ECO:0000313" key="2">
    <source>
        <dbReference type="EMBL" id="RDU59184.1"/>
    </source>
</evidence>
<comment type="caution">
    <text evidence="2">The sequence shown here is derived from an EMBL/GenBank/DDBJ whole genome shotgun (WGS) entry which is preliminary data.</text>
</comment>
<dbReference type="Proteomes" id="UP000256599">
    <property type="component" value="Unassembled WGS sequence"/>
</dbReference>
<evidence type="ECO:0000256" key="1">
    <source>
        <dbReference type="SAM" id="SignalP"/>
    </source>
</evidence>
<evidence type="ECO:0000313" key="3">
    <source>
        <dbReference type="Proteomes" id="UP000256599"/>
    </source>
</evidence>
<feature type="chain" id="PRO_5017692029" evidence="1">
    <location>
        <begin position="18"/>
        <end position="148"/>
    </location>
</feature>
<accession>A0A3D8I378</accession>
<organism evidence="2 3">
    <name type="scientific">Helicobacter marmotae</name>
    <dbReference type="NCBI Taxonomy" id="152490"/>
    <lineage>
        <taxon>Bacteria</taxon>
        <taxon>Pseudomonadati</taxon>
        <taxon>Campylobacterota</taxon>
        <taxon>Epsilonproteobacteria</taxon>
        <taxon>Campylobacterales</taxon>
        <taxon>Helicobacteraceae</taxon>
        <taxon>Helicobacter</taxon>
    </lineage>
</organism>
<proteinExistence type="predicted"/>
<protein>
    <submittedName>
        <fullName evidence="2">Uncharacterized protein</fullName>
    </submittedName>
</protein>
<name>A0A3D8I378_9HELI</name>